<organism evidence="2 3">
    <name type="scientific">Crepidotus variabilis</name>
    <dbReference type="NCBI Taxonomy" id="179855"/>
    <lineage>
        <taxon>Eukaryota</taxon>
        <taxon>Fungi</taxon>
        <taxon>Dikarya</taxon>
        <taxon>Basidiomycota</taxon>
        <taxon>Agaricomycotina</taxon>
        <taxon>Agaricomycetes</taxon>
        <taxon>Agaricomycetidae</taxon>
        <taxon>Agaricales</taxon>
        <taxon>Agaricineae</taxon>
        <taxon>Crepidotaceae</taxon>
        <taxon>Crepidotus</taxon>
    </lineage>
</organism>
<accession>A0A9P6JHZ2</accession>
<dbReference type="EMBL" id="MU157996">
    <property type="protein sequence ID" value="KAF9521718.1"/>
    <property type="molecule type" value="Genomic_DNA"/>
</dbReference>
<comment type="caution">
    <text evidence="2">The sequence shown here is derived from an EMBL/GenBank/DDBJ whole genome shotgun (WGS) entry which is preliminary data.</text>
</comment>
<dbReference type="Proteomes" id="UP000807306">
    <property type="component" value="Unassembled WGS sequence"/>
</dbReference>
<proteinExistence type="predicted"/>
<dbReference type="AlphaFoldDB" id="A0A9P6JHZ2"/>
<keyword evidence="3" id="KW-1185">Reference proteome</keyword>
<evidence type="ECO:0000256" key="1">
    <source>
        <dbReference type="SAM" id="MobiDB-lite"/>
    </source>
</evidence>
<feature type="region of interest" description="Disordered" evidence="1">
    <location>
        <begin position="88"/>
        <end position="108"/>
    </location>
</feature>
<evidence type="ECO:0000313" key="2">
    <source>
        <dbReference type="EMBL" id="KAF9521718.1"/>
    </source>
</evidence>
<reference evidence="2" key="1">
    <citation type="submission" date="2020-11" db="EMBL/GenBank/DDBJ databases">
        <authorList>
            <consortium name="DOE Joint Genome Institute"/>
            <person name="Ahrendt S."/>
            <person name="Riley R."/>
            <person name="Andreopoulos W."/>
            <person name="Labutti K."/>
            <person name="Pangilinan J."/>
            <person name="Ruiz-Duenas F.J."/>
            <person name="Barrasa J.M."/>
            <person name="Sanchez-Garcia M."/>
            <person name="Camarero S."/>
            <person name="Miyauchi S."/>
            <person name="Serrano A."/>
            <person name="Linde D."/>
            <person name="Babiker R."/>
            <person name="Drula E."/>
            <person name="Ayuso-Fernandez I."/>
            <person name="Pacheco R."/>
            <person name="Padilla G."/>
            <person name="Ferreira P."/>
            <person name="Barriuso J."/>
            <person name="Kellner H."/>
            <person name="Castanera R."/>
            <person name="Alfaro M."/>
            <person name="Ramirez L."/>
            <person name="Pisabarro A.G."/>
            <person name="Kuo A."/>
            <person name="Tritt A."/>
            <person name="Lipzen A."/>
            <person name="He G."/>
            <person name="Yan M."/>
            <person name="Ng V."/>
            <person name="Cullen D."/>
            <person name="Martin F."/>
            <person name="Rosso M.-N."/>
            <person name="Henrissat B."/>
            <person name="Hibbett D."/>
            <person name="Martinez A.T."/>
            <person name="Grigoriev I.V."/>
        </authorList>
    </citation>
    <scope>NUCLEOTIDE SEQUENCE</scope>
    <source>
        <strain evidence="2">CBS 506.95</strain>
    </source>
</reference>
<protein>
    <submittedName>
        <fullName evidence="2">Uncharacterized protein</fullName>
    </submittedName>
</protein>
<name>A0A9P6JHZ2_9AGAR</name>
<feature type="compositionally biased region" description="Polar residues" evidence="1">
    <location>
        <begin position="1"/>
        <end position="10"/>
    </location>
</feature>
<sequence length="219" mass="24501">MSQSQPQDYLSDNEEATLIEDSHLQPLTSQPPAFVSTVEITPMWSPSQSPFWDPIAYVSSSCYRSPSPDPRKVALLEKILEELDAEDAGEKAGSVTQQSDVVEAADETQTTEIIPTVKEVNTSDPIQERDEAVALAELMVEQRSWAVGEIVLLRNQIQGLEKEVWDLRFKMGYAAKLLNQCGTSLEARIDWMEFTAKYLYLSGPHPDACTASINYKKEE</sequence>
<evidence type="ECO:0000313" key="3">
    <source>
        <dbReference type="Proteomes" id="UP000807306"/>
    </source>
</evidence>
<feature type="region of interest" description="Disordered" evidence="1">
    <location>
        <begin position="1"/>
        <end position="30"/>
    </location>
</feature>
<gene>
    <name evidence="2" type="ORF">CPB83DRAFT_900355</name>
</gene>